<reference evidence="2 3" key="1">
    <citation type="submission" date="2017-07" db="EMBL/GenBank/DDBJ databases">
        <title>Analysis of two Campylobacter avium genomes and identification of a novel hippuricase gene.</title>
        <authorList>
            <person name="Miller W.G."/>
            <person name="Chapman M.H."/>
            <person name="Yee E."/>
            <person name="Revez J."/>
            <person name="Bono J.L."/>
            <person name="Rossi M."/>
        </authorList>
    </citation>
    <scope>NUCLEOTIDE SEQUENCE [LARGE SCALE GENOMIC DNA]</scope>
    <source>
        <strain evidence="2 3">LMG 24591</strain>
    </source>
</reference>
<dbReference type="PANTHER" id="PTHR37292:SF2">
    <property type="entry name" value="DUF262 DOMAIN-CONTAINING PROTEIN"/>
    <property type="match status" value="1"/>
</dbReference>
<sequence length="537" mass="63105">MQQPKPISRRYDDIIRNIENGIYQIPKFQRDFVWDKNKSAKLIESLLKGYPVGSFILWKTKERLKSLKKLGGEILKEIEEGDFVYYILDGQQRITSLYLAIKGLKIDKNDYKEIFIDLDKNVENDDDVCVCDKPQKHISFYDLMNRDILEISDEFGRDIANQANELRKRIENYEFSTIEIENQSLDKIADIFTRINTSGKELTLFEIVNAKIYTEATKEQEGFDLEEKFDILIKDLERSGYESIAENKNIILQLMALILKKSAKREAILSIDKHSFIEKWDRVVECLKHAIEKIQDSLKIPSSKLLPYYALIIPFAYFYYINDKKPPTKKQLENLHIYFFRAAFGERFSSSTESKLNEDIKLVEKICKNEKIDFTKEINCDESKKHYEERLKSGFSTSSAWYKAALCILAYKEPKKFNDNSSVRLDNSWLNIASSKNYHHFFPKAYLKKLNKYDEDEINCLANITLVDDYINKRVIKDKAPSIYIKDFLKDNPELEQSLKTHYIDLKDFGILDDDYDKFLNKRASVLADEILKRIKS</sequence>
<dbReference type="EMBL" id="CP022347">
    <property type="protein sequence ID" value="ASQ31057.1"/>
    <property type="molecule type" value="Genomic_DNA"/>
</dbReference>
<dbReference type="InterPro" id="IPR004919">
    <property type="entry name" value="GmrSD_N"/>
</dbReference>
<accession>A0A222MYI3</accession>
<name>A0A222MYI3_9BACT</name>
<proteinExistence type="predicted"/>
<evidence type="ECO:0000259" key="1">
    <source>
        <dbReference type="Pfam" id="PF03235"/>
    </source>
</evidence>
<dbReference type="Proteomes" id="UP000201169">
    <property type="component" value="Chromosome"/>
</dbReference>
<evidence type="ECO:0000313" key="3">
    <source>
        <dbReference type="Proteomes" id="UP000201169"/>
    </source>
</evidence>
<protein>
    <submittedName>
        <fullName evidence="2">DUF262 domain protein</fullName>
    </submittedName>
</protein>
<evidence type="ECO:0000313" key="2">
    <source>
        <dbReference type="EMBL" id="ASQ31057.1"/>
    </source>
</evidence>
<dbReference type="KEGG" id="cavi:CAV_1441"/>
<feature type="domain" description="GmrSD restriction endonucleases N-terminal" evidence="1">
    <location>
        <begin position="13"/>
        <end position="212"/>
    </location>
</feature>
<organism evidence="2 3">
    <name type="scientific">Campylobacter avium LMG 24591</name>
    <dbReference type="NCBI Taxonomy" id="522484"/>
    <lineage>
        <taxon>Bacteria</taxon>
        <taxon>Pseudomonadati</taxon>
        <taxon>Campylobacterota</taxon>
        <taxon>Epsilonproteobacteria</taxon>
        <taxon>Campylobacterales</taxon>
        <taxon>Campylobacteraceae</taxon>
        <taxon>Campylobacter</taxon>
    </lineage>
</organism>
<dbReference type="RefSeq" id="WP_094325867.1">
    <property type="nucleotide sequence ID" value="NZ_CP022347.1"/>
</dbReference>
<dbReference type="AlphaFoldDB" id="A0A222MYI3"/>
<keyword evidence="3" id="KW-1185">Reference proteome</keyword>
<dbReference type="PANTHER" id="PTHR37292">
    <property type="entry name" value="VNG6097C"/>
    <property type="match status" value="1"/>
</dbReference>
<dbReference type="OrthoDB" id="9798761at2"/>
<gene>
    <name evidence="2" type="ORF">CAV_1441</name>
</gene>
<dbReference type="Pfam" id="PF03235">
    <property type="entry name" value="GmrSD_N"/>
    <property type="match status" value="1"/>
</dbReference>